<evidence type="ECO:0000256" key="1">
    <source>
        <dbReference type="ARBA" id="ARBA00022729"/>
    </source>
</evidence>
<dbReference type="GO" id="GO:0030246">
    <property type="term" value="F:carbohydrate binding"/>
    <property type="evidence" value="ECO:0007669"/>
    <property type="project" value="InterPro"/>
</dbReference>
<dbReference type="InterPro" id="IPR032812">
    <property type="entry name" value="SbsA_Ig"/>
</dbReference>
<dbReference type="AlphaFoldDB" id="A0A1M7HS17"/>
<proteinExistence type="predicted"/>
<dbReference type="Proteomes" id="UP000184280">
    <property type="component" value="Unassembled WGS sequence"/>
</dbReference>
<feature type="chain" id="PRO_5009926615" evidence="2">
    <location>
        <begin position="21"/>
        <end position="650"/>
    </location>
</feature>
<evidence type="ECO:0000313" key="5">
    <source>
        <dbReference type="Proteomes" id="UP000184280"/>
    </source>
</evidence>
<dbReference type="SUPFAM" id="SSF49452">
    <property type="entry name" value="Starch-binding domain-like"/>
    <property type="match status" value="1"/>
</dbReference>
<dbReference type="InterPro" id="IPR013784">
    <property type="entry name" value="Carb-bd-like_fold"/>
</dbReference>
<feature type="domain" description="SbsA Ig-like" evidence="3">
    <location>
        <begin position="29"/>
        <end position="128"/>
    </location>
</feature>
<evidence type="ECO:0000259" key="3">
    <source>
        <dbReference type="Pfam" id="PF13205"/>
    </source>
</evidence>
<evidence type="ECO:0000313" key="4">
    <source>
        <dbReference type="EMBL" id="SHM31208.1"/>
    </source>
</evidence>
<feature type="signal peptide" evidence="2">
    <location>
        <begin position="1"/>
        <end position="20"/>
    </location>
</feature>
<dbReference type="OrthoDB" id="9809989at2"/>
<keyword evidence="1 2" id="KW-0732">Signal</keyword>
<protein>
    <submittedName>
        <fullName evidence="4">Ig-like domain-containing protein</fullName>
    </submittedName>
</protein>
<reference evidence="4 5" key="1">
    <citation type="submission" date="2016-11" db="EMBL/GenBank/DDBJ databases">
        <authorList>
            <person name="Jaros S."/>
            <person name="Januszkiewicz K."/>
            <person name="Wedrychowicz H."/>
        </authorList>
    </citation>
    <scope>NUCLEOTIDE SEQUENCE [LARGE SCALE GENOMIC DNA]</scope>
    <source>
        <strain evidence="4 5">BPI-34</strain>
    </source>
</reference>
<evidence type="ECO:0000256" key="2">
    <source>
        <dbReference type="SAM" id="SignalP"/>
    </source>
</evidence>
<sequence>MKKLLYICSIALAMIGCARMGQPDGGWYDDDPPKVLSATPADQATNVNTKKITILFDEYIKLTDATNKVIVSPPQLEVPDIKAAGKKIVVELQDSLMANTTYTIDFSDAISDNNENNPMGSYTYSFSTGEKIDTFEVSGYVLDASNLEPIKGIMVGLYNDLADSAFQTKPMLRVSRTDSRGHFVVKGVAPGTYRAYALQDADGDFRFTQKSEMIAFNQQTFEPGSKPDVRTDTVWRDSLHIDALIKVPYTHFLPDDITLLAFTHVLTDRFLIKTERVEANKFSMYFSYGHPDLPVIKGLNFDSNDAFVIETNEKQDTIHYWLRDTTLINQDTLRMEINYQISDSTGMLINQTDTIESLAKTPYAKRQKEKAKEIDQWMKEQEKKKKRDMPYDSVWHEKPLEPKFDVPSQMDPDKVIKVEMPTPLQHCDTAAVHLYSMIDSVWYESDCRMEPIPHQIRSYQILADWRPGIEYSLEIDSAAFVDIYGKVSNAYKQGIKVKGEDEYGTLKLNISGIEDSAMVVQLLNGSDKVVKLARVNNHVAEFKFLKPEKYYVSAFIDSNGNGIWDTGDYAEGRQAEAVYYYPKEIEGKAKWDLNLNWNVTAVPVYKQKPEKITKQKPEAAKKLKNRNVERARQMGIEYLKDKGINVDSKK</sequence>
<organism evidence="4 5">
    <name type="scientific">Xylanibacter ruminicola</name>
    <name type="common">Prevotella ruminicola</name>
    <dbReference type="NCBI Taxonomy" id="839"/>
    <lineage>
        <taxon>Bacteria</taxon>
        <taxon>Pseudomonadati</taxon>
        <taxon>Bacteroidota</taxon>
        <taxon>Bacteroidia</taxon>
        <taxon>Bacteroidales</taxon>
        <taxon>Prevotellaceae</taxon>
        <taxon>Xylanibacter</taxon>
    </lineage>
</organism>
<dbReference type="PROSITE" id="PS51257">
    <property type="entry name" value="PROKAR_LIPOPROTEIN"/>
    <property type="match status" value="1"/>
</dbReference>
<dbReference type="RefSeq" id="WP_073044412.1">
    <property type="nucleotide sequence ID" value="NZ_FOLF01000001.1"/>
</dbReference>
<dbReference type="EMBL" id="FRCJ01000003">
    <property type="protein sequence ID" value="SHM31208.1"/>
    <property type="molecule type" value="Genomic_DNA"/>
</dbReference>
<gene>
    <name evidence="4" type="ORF">SAMN04488494_1659</name>
</gene>
<dbReference type="Pfam" id="PF13205">
    <property type="entry name" value="Big_5"/>
    <property type="match status" value="1"/>
</dbReference>
<accession>A0A1M7HS17</accession>
<name>A0A1M7HS17_XYLRU</name>